<evidence type="ECO:0000259" key="4">
    <source>
        <dbReference type="Pfam" id="PF04927"/>
    </source>
</evidence>
<feature type="compositionally biased region" description="Gly residues" evidence="3">
    <location>
        <begin position="136"/>
        <end position="172"/>
    </location>
</feature>
<accession>A0A388LX80</accession>
<dbReference type="InterPro" id="IPR007011">
    <property type="entry name" value="LEA_SMP_dom"/>
</dbReference>
<evidence type="ECO:0000256" key="3">
    <source>
        <dbReference type="SAM" id="MobiDB-lite"/>
    </source>
</evidence>
<feature type="compositionally biased region" description="Polar residues" evidence="3">
    <location>
        <begin position="1"/>
        <end position="11"/>
    </location>
</feature>
<feature type="region of interest" description="Disordered" evidence="3">
    <location>
        <begin position="1"/>
        <end position="32"/>
    </location>
</feature>
<protein>
    <recommendedName>
        <fullName evidence="4">SMP domain-containing protein</fullName>
    </recommendedName>
</protein>
<comment type="similarity">
    <text evidence="1">Belongs to the LEA type SMP family.</text>
</comment>
<feature type="compositionally biased region" description="Low complexity" evidence="3">
    <location>
        <begin position="173"/>
        <end position="182"/>
    </location>
</feature>
<dbReference type="AlphaFoldDB" id="A0A388LX80"/>
<feature type="domain" description="SMP" evidence="4">
    <location>
        <begin position="310"/>
        <end position="366"/>
    </location>
</feature>
<dbReference type="Proteomes" id="UP000265515">
    <property type="component" value="Unassembled WGS sequence"/>
</dbReference>
<evidence type="ECO:0000256" key="2">
    <source>
        <dbReference type="ARBA" id="ARBA00022737"/>
    </source>
</evidence>
<feature type="region of interest" description="Disordered" evidence="3">
    <location>
        <begin position="247"/>
        <end position="309"/>
    </location>
</feature>
<evidence type="ECO:0000313" key="5">
    <source>
        <dbReference type="EMBL" id="GBG86829.1"/>
    </source>
</evidence>
<dbReference type="Gramene" id="GBG86829">
    <property type="protein sequence ID" value="GBG86829"/>
    <property type="gene ID" value="CBR_g42112"/>
</dbReference>
<name>A0A388LX80_CHABU</name>
<evidence type="ECO:0000256" key="1">
    <source>
        <dbReference type="ARBA" id="ARBA00010733"/>
    </source>
</evidence>
<keyword evidence="2" id="KW-0677">Repeat</keyword>
<feature type="region of interest" description="Disordered" evidence="3">
    <location>
        <begin position="76"/>
        <end position="233"/>
    </location>
</feature>
<dbReference type="Pfam" id="PF04927">
    <property type="entry name" value="SMP"/>
    <property type="match status" value="3"/>
</dbReference>
<dbReference type="OrthoDB" id="2014755at2759"/>
<comment type="caution">
    <text evidence="5">The sequence shown here is derived from an EMBL/GenBank/DDBJ whole genome shotgun (WGS) entry which is preliminary data.</text>
</comment>
<feature type="domain" description="SMP" evidence="4">
    <location>
        <begin position="396"/>
        <end position="452"/>
    </location>
</feature>
<feature type="compositionally biased region" description="Low complexity" evidence="3">
    <location>
        <begin position="269"/>
        <end position="278"/>
    </location>
</feature>
<sequence>MASQQQQQQPITMEDVLQEKAGGLAEKPVTPAEATALHTIEQQEFGWVQKGEKGVAAKAQAAANRNVLAGYADPAESVPAAATPGGPAPLQQSGQVAQEVKQELDSAGADAVGKMAEARQEEGSAAGPRGWVNVAGGQGGSGGPAAAGRGGLGGAGGAGAGRGTAGAGGGAFTGPTGAAAAVGAGGAGRGVVAPGGRAAGGAGAGSGRGGAGRGRGAGAPGAGPGGVGGTSATTIITGRGMAAQGVGGAGGGVGAGEAQPTGSGGVPGQGYQQQQTAGGQAGGQGDQAGGQVTPGGPPHFRGSEDDKGKITIGDVLRKVGIDQLSKPITPSDAEAIKMAESLAVGHQTMKGSLGAHAQSAANNNVAAGLIRPEQHGSAAAAAGVGAGAGQTGQAHTLGEVLADVDARLEADKPITLADAARIEQVEKRAHPLGIVEPGGVAAAAMEAARKNAGEEQEQRVLQSQH</sequence>
<keyword evidence="6" id="KW-1185">Reference proteome</keyword>
<dbReference type="EMBL" id="BFEA01000581">
    <property type="protein sequence ID" value="GBG86829.1"/>
    <property type="molecule type" value="Genomic_DNA"/>
</dbReference>
<feature type="compositionally biased region" description="Gly residues" evidence="3">
    <location>
        <begin position="279"/>
        <end position="288"/>
    </location>
</feature>
<feature type="compositionally biased region" description="Gly residues" evidence="3">
    <location>
        <begin position="197"/>
        <end position="229"/>
    </location>
</feature>
<feature type="compositionally biased region" description="Low complexity" evidence="3">
    <location>
        <begin position="79"/>
        <end position="89"/>
    </location>
</feature>
<feature type="domain" description="SMP" evidence="4">
    <location>
        <begin position="11"/>
        <end position="66"/>
    </location>
</feature>
<reference evidence="5 6" key="1">
    <citation type="journal article" date="2018" name="Cell">
        <title>The Chara Genome: Secondary Complexity and Implications for Plant Terrestrialization.</title>
        <authorList>
            <person name="Nishiyama T."/>
            <person name="Sakayama H."/>
            <person name="Vries J.D."/>
            <person name="Buschmann H."/>
            <person name="Saint-Marcoux D."/>
            <person name="Ullrich K.K."/>
            <person name="Haas F.B."/>
            <person name="Vanderstraeten L."/>
            <person name="Becker D."/>
            <person name="Lang D."/>
            <person name="Vosolsobe S."/>
            <person name="Rombauts S."/>
            <person name="Wilhelmsson P.K.I."/>
            <person name="Janitza P."/>
            <person name="Kern R."/>
            <person name="Heyl A."/>
            <person name="Rumpler F."/>
            <person name="Villalobos L.I.A.C."/>
            <person name="Clay J.M."/>
            <person name="Skokan R."/>
            <person name="Toyoda A."/>
            <person name="Suzuki Y."/>
            <person name="Kagoshima H."/>
            <person name="Schijlen E."/>
            <person name="Tajeshwar N."/>
            <person name="Catarino B."/>
            <person name="Hetherington A.J."/>
            <person name="Saltykova A."/>
            <person name="Bonnot C."/>
            <person name="Breuninger H."/>
            <person name="Symeonidi A."/>
            <person name="Radhakrishnan G.V."/>
            <person name="Van Nieuwerburgh F."/>
            <person name="Deforce D."/>
            <person name="Chang C."/>
            <person name="Karol K.G."/>
            <person name="Hedrich R."/>
            <person name="Ulvskov P."/>
            <person name="Glockner G."/>
            <person name="Delwiche C.F."/>
            <person name="Petrasek J."/>
            <person name="Van de Peer Y."/>
            <person name="Friml J."/>
            <person name="Beilby M."/>
            <person name="Dolan L."/>
            <person name="Kohara Y."/>
            <person name="Sugano S."/>
            <person name="Fujiyama A."/>
            <person name="Delaux P.-M."/>
            <person name="Quint M."/>
            <person name="TheiBen G."/>
            <person name="Hagemann M."/>
            <person name="Harholt J."/>
            <person name="Dunand C."/>
            <person name="Zachgo S."/>
            <person name="Langdale J."/>
            <person name="Maumus F."/>
            <person name="Straeten D.V.D."/>
            <person name="Gould S.B."/>
            <person name="Rensing S.A."/>
        </authorList>
    </citation>
    <scope>NUCLEOTIDE SEQUENCE [LARGE SCALE GENOMIC DNA]</scope>
    <source>
        <strain evidence="5 6">S276</strain>
    </source>
</reference>
<organism evidence="5 6">
    <name type="scientific">Chara braunii</name>
    <name type="common">Braun's stonewort</name>
    <dbReference type="NCBI Taxonomy" id="69332"/>
    <lineage>
        <taxon>Eukaryota</taxon>
        <taxon>Viridiplantae</taxon>
        <taxon>Streptophyta</taxon>
        <taxon>Charophyceae</taxon>
        <taxon>Charales</taxon>
        <taxon>Characeae</taxon>
        <taxon>Chara</taxon>
    </lineage>
</organism>
<dbReference type="PANTHER" id="PTHR31174:SF7">
    <property type="entry name" value="LATE EMBRYOGENESIS ABUNDANT PROTEIN 31-RELATED"/>
    <property type="match status" value="1"/>
</dbReference>
<proteinExistence type="inferred from homology"/>
<dbReference type="PANTHER" id="PTHR31174">
    <property type="entry name" value="SEED MATURATION FAMILY PROTEIN"/>
    <property type="match status" value="1"/>
</dbReference>
<gene>
    <name evidence="5" type="ORF">CBR_g42112</name>
</gene>
<dbReference type="InterPro" id="IPR042971">
    <property type="entry name" value="LEA_SMP"/>
</dbReference>
<evidence type="ECO:0000313" key="6">
    <source>
        <dbReference type="Proteomes" id="UP000265515"/>
    </source>
</evidence>